<dbReference type="InterPro" id="IPR001650">
    <property type="entry name" value="Helicase_C-like"/>
</dbReference>
<comment type="function">
    <text evidence="1 14">ATP-dependent DNA helicase involved in DNA damage repair by homologous recombination and in genome maintenance. Capable of unwinding D-loops. Plays a role in limiting crossover recombinants during mitotic DNA double-strand break (DSB) repair. Component of a FANCM-MHF complex which promotes gene conversion at blocked replication forks, probably by reversal of the stalled fork.</text>
</comment>
<dbReference type="GO" id="GO:0045003">
    <property type="term" value="P:double-strand break repair via synthesis-dependent strand annealing"/>
    <property type="evidence" value="ECO:0007669"/>
    <property type="project" value="TreeGrafter"/>
</dbReference>
<keyword evidence="9" id="KW-0067">ATP-binding</keyword>
<evidence type="ECO:0000259" key="18">
    <source>
        <dbReference type="PROSITE" id="PS51194"/>
    </source>
</evidence>
<dbReference type="PROSITE" id="PS51192">
    <property type="entry name" value="HELICASE_ATP_BIND_1"/>
    <property type="match status" value="1"/>
</dbReference>
<dbReference type="SMART" id="SM00487">
    <property type="entry name" value="DEXDc"/>
    <property type="match status" value="1"/>
</dbReference>
<keyword evidence="12" id="KW-0539">Nucleus</keyword>
<dbReference type="EMBL" id="ML975154">
    <property type="protein sequence ID" value="KAF1813999.1"/>
    <property type="molecule type" value="Genomic_DNA"/>
</dbReference>
<evidence type="ECO:0000259" key="17">
    <source>
        <dbReference type="PROSITE" id="PS51192"/>
    </source>
</evidence>
<reference evidence="19 21" key="1">
    <citation type="submission" date="2020-01" db="EMBL/GenBank/DDBJ databases">
        <authorList>
            <consortium name="DOE Joint Genome Institute"/>
            <person name="Haridas S."/>
            <person name="Albert R."/>
            <person name="Binder M."/>
            <person name="Bloem J."/>
            <person name="Labutti K."/>
            <person name="Salamov A."/>
            <person name="Andreopoulos B."/>
            <person name="Baker S.E."/>
            <person name="Barry K."/>
            <person name="Bills G."/>
            <person name="Bluhm B.H."/>
            <person name="Cannon C."/>
            <person name="Castanera R."/>
            <person name="Culley D.E."/>
            <person name="Daum C."/>
            <person name="Ezra D."/>
            <person name="Gonzalez J.B."/>
            <person name="Henrissat B."/>
            <person name="Kuo A."/>
            <person name="Liang C."/>
            <person name="Lipzen A."/>
            <person name="Lutzoni F."/>
            <person name="Magnuson J."/>
            <person name="Mondo S."/>
            <person name="Nolan M."/>
            <person name="Ohm R."/>
            <person name="Pangilinan J."/>
            <person name="Park H.-J."/>
            <person name="Ramirez L."/>
            <person name="Alfaro M."/>
            <person name="Sun H."/>
            <person name="Tritt A."/>
            <person name="Yoshinaga Y."/>
            <person name="Zwiers L.-H."/>
            <person name="Turgeon B.G."/>
            <person name="Goodwin S.B."/>
            <person name="Spatafora J.W."/>
            <person name="Crous P.W."/>
            <person name="Grigoriev I.V."/>
        </authorList>
    </citation>
    <scope>NUCLEOTIDE SEQUENCE</scope>
    <source>
        <strain evidence="19 21">CBS 781.70</strain>
    </source>
</reference>
<evidence type="ECO:0000313" key="20">
    <source>
        <dbReference type="Proteomes" id="UP000504638"/>
    </source>
</evidence>
<proteinExistence type="inferred from homology"/>
<dbReference type="GO" id="GO:0005634">
    <property type="term" value="C:nucleus"/>
    <property type="evidence" value="ECO:0007669"/>
    <property type="project" value="UniProtKB-SubCell"/>
</dbReference>
<dbReference type="InterPro" id="IPR044749">
    <property type="entry name" value="FANCM_DEXDc"/>
</dbReference>
<sequence length="685" mass="78046">METWVYPTNLGRIRDYQFNIVQKALFHNTLVALPTGLGKTFIAATIMLNWLRWTKNAQIVFVAPTKPLVAQQVEACFRIAGIPRSETTMLTGEVSPVLREAEWESKRVFFMTAQTLMNDLQKGTADPKRIVLLVVDEAHRATGAYSYVEVVKFIVRFNQSFRILALTATPGATVEAVQNVIDGLKISRIEIRTEDSIDIREYVHQRQMEKYLFDETEEMALLIGLYSKALRPLAEILKQQNAYWTTDPSKMTPYGLTQERSKWMATAGKNAPNWQKGLVGAVSAILGTFAFAFDMLLYHGITPFFQKLDQFRQEVQKDLRKVSKYKKQVYDNEHFNKMMNYLDTWTRNPNFIGHPKLECLQQRLMTHFLDNGEGSERTQTHGTKVMIFANWRSSAEDIVRILRKNSPIIRPHVFVGQAKSHDSDGMSQKTQQEVIDKFKSGEYNTLVATSIGEEGLDIGEVDLICCYDSKSSPVRMLQRMGRTGRKRAGRIILLMMKGKEEAQAEKAKVNYQDMQGVIASGSKFAFHDEMSRRILPKDMVPVVDKREVEIPVENSQADTQLPIPSTQGRKRQKRKPKKFHMPDGVQTGFVTANRLGDDEEERGAPVQDPPADIPTLDEVLLTRADEADFEHRYLNTAGDDNNVVSAPALDRFPDHQMKPSRGFLIPSRKDKRTLSGMMKRMHQMG</sequence>
<feature type="compositionally biased region" description="Basic residues" evidence="15">
    <location>
        <begin position="568"/>
        <end position="579"/>
    </location>
</feature>
<dbReference type="GO" id="GO:0009378">
    <property type="term" value="F:four-way junction helicase activity"/>
    <property type="evidence" value="ECO:0007669"/>
    <property type="project" value="TreeGrafter"/>
</dbReference>
<keyword evidence="16" id="KW-1133">Transmembrane helix</keyword>
<feature type="transmembrane region" description="Helical" evidence="16">
    <location>
        <begin position="31"/>
        <end position="51"/>
    </location>
</feature>
<evidence type="ECO:0000256" key="15">
    <source>
        <dbReference type="SAM" id="MobiDB-lite"/>
    </source>
</evidence>
<dbReference type="FunFam" id="3.40.50.300:FF:001992">
    <property type="entry name" value="ATP-dependent RNA helicase, putative"/>
    <property type="match status" value="1"/>
</dbReference>
<evidence type="ECO:0000256" key="13">
    <source>
        <dbReference type="ARBA" id="ARBA00047995"/>
    </source>
</evidence>
<organism evidence="19">
    <name type="scientific">Eremomyces bilateralis CBS 781.70</name>
    <dbReference type="NCBI Taxonomy" id="1392243"/>
    <lineage>
        <taxon>Eukaryota</taxon>
        <taxon>Fungi</taxon>
        <taxon>Dikarya</taxon>
        <taxon>Ascomycota</taxon>
        <taxon>Pezizomycotina</taxon>
        <taxon>Dothideomycetes</taxon>
        <taxon>Dothideomycetes incertae sedis</taxon>
        <taxon>Eremomycetales</taxon>
        <taxon>Eremomycetaceae</taxon>
        <taxon>Eremomyces</taxon>
    </lineage>
</organism>
<dbReference type="InterPro" id="IPR039686">
    <property type="entry name" value="FANCM/Mph1-like_ID"/>
</dbReference>
<keyword evidence="6" id="KW-0227">DNA damage</keyword>
<keyword evidence="20" id="KW-1185">Reference proteome</keyword>
<protein>
    <recommendedName>
        <fullName evidence="14">ATP-dependent DNA helicase</fullName>
        <ecNumber evidence="14">3.6.4.12</ecNumber>
    </recommendedName>
</protein>
<keyword evidence="16" id="KW-0812">Transmembrane</keyword>
<comment type="catalytic activity">
    <reaction evidence="13 14">
        <text>ATP + H2O = ADP + phosphate + H(+)</text>
        <dbReference type="Rhea" id="RHEA:13065"/>
        <dbReference type="ChEBI" id="CHEBI:15377"/>
        <dbReference type="ChEBI" id="CHEBI:15378"/>
        <dbReference type="ChEBI" id="CHEBI:30616"/>
        <dbReference type="ChEBI" id="CHEBI:43474"/>
        <dbReference type="ChEBI" id="CHEBI:456216"/>
        <dbReference type="EC" id="3.6.4.12"/>
    </reaction>
</comment>
<evidence type="ECO:0000256" key="14">
    <source>
        <dbReference type="RuleBase" id="RU367027"/>
    </source>
</evidence>
<dbReference type="CDD" id="cd18801">
    <property type="entry name" value="SF2_C_FANCM_Hef"/>
    <property type="match status" value="1"/>
</dbReference>
<dbReference type="RefSeq" id="XP_033535630.1">
    <property type="nucleotide sequence ID" value="XM_033677030.1"/>
</dbReference>
<dbReference type="GO" id="GO:0036297">
    <property type="term" value="P:interstrand cross-link repair"/>
    <property type="evidence" value="ECO:0007669"/>
    <property type="project" value="TreeGrafter"/>
</dbReference>
<keyword evidence="16" id="KW-0472">Membrane</keyword>
<dbReference type="CDD" id="cd12091">
    <property type="entry name" value="FANCM_ID"/>
    <property type="match status" value="1"/>
</dbReference>
<evidence type="ECO:0000256" key="10">
    <source>
        <dbReference type="ARBA" id="ARBA00023125"/>
    </source>
</evidence>
<dbReference type="Proteomes" id="UP000504638">
    <property type="component" value="Unplaced"/>
</dbReference>
<dbReference type="OrthoDB" id="164902at2759"/>
<keyword evidence="10" id="KW-0238">DNA-binding</keyword>
<evidence type="ECO:0000313" key="19">
    <source>
        <dbReference type="EMBL" id="KAF1813999.1"/>
    </source>
</evidence>
<dbReference type="InterPro" id="IPR014001">
    <property type="entry name" value="Helicase_ATP-bd"/>
</dbReference>
<evidence type="ECO:0000256" key="2">
    <source>
        <dbReference type="ARBA" id="ARBA00004123"/>
    </source>
</evidence>
<dbReference type="Pfam" id="PF04851">
    <property type="entry name" value="ResIII"/>
    <property type="match status" value="1"/>
</dbReference>
<evidence type="ECO:0000256" key="11">
    <source>
        <dbReference type="ARBA" id="ARBA00023204"/>
    </source>
</evidence>
<dbReference type="CDD" id="cd18033">
    <property type="entry name" value="DEXDc_FANCM"/>
    <property type="match status" value="1"/>
</dbReference>
<evidence type="ECO:0000256" key="8">
    <source>
        <dbReference type="ARBA" id="ARBA00022806"/>
    </source>
</evidence>
<dbReference type="Pfam" id="PF00271">
    <property type="entry name" value="Helicase_C"/>
    <property type="match status" value="1"/>
</dbReference>
<dbReference type="InterPro" id="IPR006935">
    <property type="entry name" value="Helicase/UvrB_N"/>
</dbReference>
<feature type="domain" description="Helicase ATP-binding" evidence="17">
    <location>
        <begin position="20"/>
        <end position="188"/>
    </location>
</feature>
<evidence type="ECO:0000256" key="3">
    <source>
        <dbReference type="ARBA" id="ARBA00009889"/>
    </source>
</evidence>
<evidence type="ECO:0000256" key="6">
    <source>
        <dbReference type="ARBA" id="ARBA00022763"/>
    </source>
</evidence>
<feature type="region of interest" description="Disordered" evidence="15">
    <location>
        <begin position="551"/>
        <end position="586"/>
    </location>
</feature>
<comment type="subunit">
    <text evidence="4 14">Interacts with the MHF histone-fold complex to form the FANCM-MHF complex.</text>
</comment>
<evidence type="ECO:0000256" key="1">
    <source>
        <dbReference type="ARBA" id="ARBA00003813"/>
    </source>
</evidence>
<dbReference type="InterPro" id="IPR027417">
    <property type="entry name" value="P-loop_NTPase"/>
</dbReference>
<dbReference type="GeneID" id="54417600"/>
<keyword evidence="11" id="KW-0234">DNA repair</keyword>
<dbReference type="AlphaFoldDB" id="A0A6G1G815"/>
<comment type="subcellular location">
    <subcellularLocation>
        <location evidence="2 14">Nucleus</location>
    </subcellularLocation>
</comment>
<dbReference type="PANTHER" id="PTHR14025:SF20">
    <property type="entry name" value="FANCONI ANEMIA GROUP M PROTEIN"/>
    <property type="match status" value="1"/>
</dbReference>
<evidence type="ECO:0000256" key="9">
    <source>
        <dbReference type="ARBA" id="ARBA00022840"/>
    </source>
</evidence>
<keyword evidence="5" id="KW-0547">Nucleotide-binding</keyword>
<feature type="domain" description="Helicase C-terminal" evidence="18">
    <location>
        <begin position="364"/>
        <end position="530"/>
    </location>
</feature>
<dbReference type="SUPFAM" id="SSF52540">
    <property type="entry name" value="P-loop containing nucleoside triphosphate hydrolases"/>
    <property type="match status" value="1"/>
</dbReference>
<keyword evidence="8" id="KW-0347">Helicase</keyword>
<feature type="compositionally biased region" description="Polar residues" evidence="15">
    <location>
        <begin position="553"/>
        <end position="567"/>
    </location>
</feature>
<feature type="transmembrane region" description="Helical" evidence="16">
    <location>
        <begin position="278"/>
        <end position="301"/>
    </location>
</feature>
<evidence type="ECO:0000313" key="21">
    <source>
        <dbReference type="RefSeq" id="XP_033535630.1"/>
    </source>
</evidence>
<dbReference type="Gene3D" id="3.40.50.300">
    <property type="entry name" value="P-loop containing nucleotide triphosphate hydrolases"/>
    <property type="match status" value="2"/>
</dbReference>
<gene>
    <name evidence="19 21" type="ORF">P152DRAFT_414568</name>
</gene>
<reference evidence="21" key="3">
    <citation type="submission" date="2025-04" db="UniProtKB">
        <authorList>
            <consortium name="RefSeq"/>
        </authorList>
    </citation>
    <scope>IDENTIFICATION</scope>
    <source>
        <strain evidence="21">CBS 781.70</strain>
    </source>
</reference>
<dbReference type="GO" id="GO:0005524">
    <property type="term" value="F:ATP binding"/>
    <property type="evidence" value="ECO:0007669"/>
    <property type="project" value="UniProtKB-UniRule"/>
</dbReference>
<evidence type="ECO:0000256" key="4">
    <source>
        <dbReference type="ARBA" id="ARBA00011390"/>
    </source>
</evidence>
<dbReference type="EC" id="3.6.4.12" evidence="14"/>
<reference evidence="21" key="2">
    <citation type="submission" date="2020-04" db="EMBL/GenBank/DDBJ databases">
        <authorList>
            <consortium name="NCBI Genome Project"/>
        </authorList>
    </citation>
    <scope>NUCLEOTIDE SEQUENCE</scope>
    <source>
        <strain evidence="21">CBS 781.70</strain>
    </source>
</reference>
<dbReference type="GO" id="GO:0000400">
    <property type="term" value="F:four-way junction DNA binding"/>
    <property type="evidence" value="ECO:0007669"/>
    <property type="project" value="TreeGrafter"/>
</dbReference>
<feature type="non-terminal residue" evidence="19">
    <location>
        <position position="685"/>
    </location>
</feature>
<comment type="similarity">
    <text evidence="3 14">Belongs to the DEAD box helicase family. DEAH subfamily. FANCM sub-subfamily.</text>
</comment>
<dbReference type="GO" id="GO:0043138">
    <property type="term" value="F:3'-5' DNA helicase activity"/>
    <property type="evidence" value="ECO:0007669"/>
    <property type="project" value="InterPro"/>
</dbReference>
<dbReference type="SMART" id="SM00490">
    <property type="entry name" value="HELICc"/>
    <property type="match status" value="1"/>
</dbReference>
<evidence type="ECO:0000256" key="12">
    <source>
        <dbReference type="ARBA" id="ARBA00023242"/>
    </source>
</evidence>
<dbReference type="PROSITE" id="PS51194">
    <property type="entry name" value="HELICASE_CTER"/>
    <property type="match status" value="1"/>
</dbReference>
<dbReference type="PANTHER" id="PTHR14025">
    <property type="entry name" value="FANCONI ANEMIA GROUP M FANCM FAMILY MEMBER"/>
    <property type="match status" value="1"/>
</dbReference>
<keyword evidence="7 19" id="KW-0378">Hydrolase</keyword>
<accession>A0A6G1G815</accession>
<name>A0A6G1G815_9PEZI</name>
<evidence type="ECO:0000256" key="5">
    <source>
        <dbReference type="ARBA" id="ARBA00022741"/>
    </source>
</evidence>
<evidence type="ECO:0000256" key="16">
    <source>
        <dbReference type="SAM" id="Phobius"/>
    </source>
</evidence>
<evidence type="ECO:0000256" key="7">
    <source>
        <dbReference type="ARBA" id="ARBA00022801"/>
    </source>
</evidence>
<dbReference type="FunFam" id="3.40.50.300:FF:000861">
    <property type="entry name" value="Fanconi anemia, complementation group M"/>
    <property type="match status" value="1"/>
</dbReference>
<dbReference type="GO" id="GO:0016787">
    <property type="term" value="F:hydrolase activity"/>
    <property type="evidence" value="ECO:0007669"/>
    <property type="project" value="UniProtKB-KW"/>
</dbReference>